<organism evidence="1 2">
    <name type="scientific">Pogonophryne albipinna</name>
    <dbReference type="NCBI Taxonomy" id="1090488"/>
    <lineage>
        <taxon>Eukaryota</taxon>
        <taxon>Metazoa</taxon>
        <taxon>Chordata</taxon>
        <taxon>Craniata</taxon>
        <taxon>Vertebrata</taxon>
        <taxon>Euteleostomi</taxon>
        <taxon>Actinopterygii</taxon>
        <taxon>Neopterygii</taxon>
        <taxon>Teleostei</taxon>
        <taxon>Neoteleostei</taxon>
        <taxon>Acanthomorphata</taxon>
        <taxon>Eupercaria</taxon>
        <taxon>Perciformes</taxon>
        <taxon>Notothenioidei</taxon>
        <taxon>Pogonophryne</taxon>
    </lineage>
</organism>
<gene>
    <name evidence="1" type="ORF">JOQ06_006683</name>
</gene>
<keyword evidence="2" id="KW-1185">Reference proteome</keyword>
<name>A0AAD6B043_9TELE</name>
<protein>
    <submittedName>
        <fullName evidence="1">Uncharacterized protein</fullName>
    </submittedName>
</protein>
<evidence type="ECO:0000313" key="1">
    <source>
        <dbReference type="EMBL" id="KAJ4933874.1"/>
    </source>
</evidence>
<evidence type="ECO:0000313" key="2">
    <source>
        <dbReference type="Proteomes" id="UP001219934"/>
    </source>
</evidence>
<dbReference type="Proteomes" id="UP001219934">
    <property type="component" value="Unassembled WGS sequence"/>
</dbReference>
<reference evidence="1" key="1">
    <citation type="submission" date="2022-11" db="EMBL/GenBank/DDBJ databases">
        <title>Chromosome-level genome of Pogonophryne albipinna.</title>
        <authorList>
            <person name="Jo E."/>
        </authorList>
    </citation>
    <scope>NUCLEOTIDE SEQUENCE</scope>
    <source>
        <strain evidence="1">SGF0006</strain>
        <tissue evidence="1">Muscle</tissue>
    </source>
</reference>
<sequence length="94" mass="10786">MDPRPVVKRSHCTDKGMQMFLASWSQTRCHYRGLVSDLLFSAHLLNWARAYLVVTARQRHLCMLEISSLPGRAAFTKSSLRLCSHRAKLLEGRD</sequence>
<dbReference type="AlphaFoldDB" id="A0AAD6B043"/>
<feature type="non-terminal residue" evidence="1">
    <location>
        <position position="1"/>
    </location>
</feature>
<accession>A0AAD6B043</accession>
<comment type="caution">
    <text evidence="1">The sequence shown here is derived from an EMBL/GenBank/DDBJ whole genome shotgun (WGS) entry which is preliminary data.</text>
</comment>
<dbReference type="EMBL" id="JAPTMU010000012">
    <property type="protein sequence ID" value="KAJ4933874.1"/>
    <property type="molecule type" value="Genomic_DNA"/>
</dbReference>
<proteinExistence type="predicted"/>